<dbReference type="GO" id="GO:0003755">
    <property type="term" value="F:peptidyl-prolyl cis-trans isomerase activity"/>
    <property type="evidence" value="ECO:0007669"/>
    <property type="project" value="UniProtKB-KW"/>
</dbReference>
<accession>A0A6J6T2Y5</accession>
<dbReference type="SUPFAM" id="SSF50891">
    <property type="entry name" value="Cyclophilin-like"/>
    <property type="match status" value="1"/>
</dbReference>
<dbReference type="EMBL" id="CAEZYR010000037">
    <property type="protein sequence ID" value="CAB4741502.1"/>
    <property type="molecule type" value="Genomic_DNA"/>
</dbReference>
<evidence type="ECO:0000256" key="2">
    <source>
        <dbReference type="ARBA" id="ARBA00023110"/>
    </source>
</evidence>
<dbReference type="AlphaFoldDB" id="A0A6J6T2Y5"/>
<reference evidence="6" key="1">
    <citation type="submission" date="2020-05" db="EMBL/GenBank/DDBJ databases">
        <authorList>
            <person name="Chiriac C."/>
            <person name="Salcher M."/>
            <person name="Ghai R."/>
            <person name="Kavagutti S V."/>
        </authorList>
    </citation>
    <scope>NUCLEOTIDE SEQUENCE</scope>
</reference>
<organism evidence="6">
    <name type="scientific">freshwater metagenome</name>
    <dbReference type="NCBI Taxonomy" id="449393"/>
    <lineage>
        <taxon>unclassified sequences</taxon>
        <taxon>metagenomes</taxon>
        <taxon>ecological metagenomes</taxon>
    </lineage>
</organism>
<dbReference type="EC" id="5.2.1.8" evidence="1"/>
<evidence type="ECO:0000313" key="7">
    <source>
        <dbReference type="EMBL" id="CAB4812588.1"/>
    </source>
</evidence>
<dbReference type="EMBL" id="CAFBMH010000035">
    <property type="protein sequence ID" value="CAB4906885.1"/>
    <property type="molecule type" value="Genomic_DNA"/>
</dbReference>
<dbReference type="PRINTS" id="PR00153">
    <property type="entry name" value="CSAPPISMRASE"/>
</dbReference>
<protein>
    <recommendedName>
        <fullName evidence="1">peptidylprolyl isomerase</fullName>
        <ecNumber evidence="1">5.2.1.8</ecNumber>
    </recommendedName>
</protein>
<name>A0A6J6T2Y5_9ZZZZ</name>
<evidence type="ECO:0000313" key="8">
    <source>
        <dbReference type="EMBL" id="CAB4906885.1"/>
    </source>
</evidence>
<dbReference type="EMBL" id="CAFBOS010000001">
    <property type="protein sequence ID" value="CAB4975693.1"/>
    <property type="molecule type" value="Genomic_DNA"/>
</dbReference>
<dbReference type="InterPro" id="IPR044666">
    <property type="entry name" value="Cyclophilin_A-like"/>
</dbReference>
<dbReference type="PANTHER" id="PTHR45625:SF4">
    <property type="entry name" value="PEPTIDYLPROLYL ISOMERASE DOMAIN AND WD REPEAT-CONTAINING PROTEIN 1"/>
    <property type="match status" value="1"/>
</dbReference>
<evidence type="ECO:0000313" key="9">
    <source>
        <dbReference type="EMBL" id="CAB4975693.1"/>
    </source>
</evidence>
<dbReference type="InterPro" id="IPR029000">
    <property type="entry name" value="Cyclophilin-like_dom_sf"/>
</dbReference>
<dbReference type="CDD" id="cd00317">
    <property type="entry name" value="cyclophilin"/>
    <property type="match status" value="1"/>
</dbReference>
<evidence type="ECO:0000256" key="1">
    <source>
        <dbReference type="ARBA" id="ARBA00013194"/>
    </source>
</evidence>
<evidence type="ECO:0000256" key="4">
    <source>
        <dbReference type="SAM" id="MobiDB-lite"/>
    </source>
</evidence>
<dbReference type="PANTHER" id="PTHR45625">
    <property type="entry name" value="PEPTIDYL-PROLYL CIS-TRANS ISOMERASE-RELATED"/>
    <property type="match status" value="1"/>
</dbReference>
<dbReference type="PROSITE" id="PS50072">
    <property type="entry name" value="CSA_PPIASE_2"/>
    <property type="match status" value="1"/>
</dbReference>
<keyword evidence="2" id="KW-0697">Rotamase</keyword>
<dbReference type="Pfam" id="PF00160">
    <property type="entry name" value="Pro_isomerase"/>
    <property type="match status" value="1"/>
</dbReference>
<evidence type="ECO:0000259" key="5">
    <source>
        <dbReference type="PROSITE" id="PS50072"/>
    </source>
</evidence>
<feature type="region of interest" description="Disordered" evidence="4">
    <location>
        <begin position="41"/>
        <end position="64"/>
    </location>
</feature>
<dbReference type="Gene3D" id="2.40.100.10">
    <property type="entry name" value="Cyclophilin-like"/>
    <property type="match status" value="1"/>
</dbReference>
<evidence type="ECO:0000256" key="3">
    <source>
        <dbReference type="ARBA" id="ARBA00023235"/>
    </source>
</evidence>
<feature type="compositionally biased region" description="Polar residues" evidence="4">
    <location>
        <begin position="50"/>
        <end position="64"/>
    </location>
</feature>
<sequence>MTTSRRVRSAVLTVGLLGLAACGGNGVVLAGRSTSTTAATAGTGALSSGPNSGATAPSTTRAVGSTTTRVVNATGPDGYGVTDCPPVTGTPGPARTFAAPFKRCIDTNKTYVAVIATNKGVLTVNLDAKSAPLTVNNFVALARNKYFDGLSCHRIIPKFVAQCGDPTGNGTGGPGYKIIDELPKGGYKVGSLAMANSGPNTNGSQFFVITGADGAALPAKYSLFGMVVGSDATIKALDAAGNPSNNGMPPKQAVTITSVVIAES</sequence>
<gene>
    <name evidence="6" type="ORF">UFOPK2754_01206</name>
    <name evidence="7" type="ORF">UFOPK3139_00093</name>
    <name evidence="8" type="ORF">UFOPK3543_01209</name>
    <name evidence="9" type="ORF">UFOPK3967_00038</name>
</gene>
<keyword evidence="3" id="KW-0413">Isomerase</keyword>
<dbReference type="InterPro" id="IPR002130">
    <property type="entry name" value="Cyclophilin-type_PPIase_dom"/>
</dbReference>
<evidence type="ECO:0000313" key="6">
    <source>
        <dbReference type="EMBL" id="CAB4741502.1"/>
    </source>
</evidence>
<feature type="domain" description="PPIase cyclophilin-type" evidence="5">
    <location>
        <begin position="109"/>
        <end position="261"/>
    </location>
</feature>
<dbReference type="EMBL" id="CAFABA010000002">
    <property type="protein sequence ID" value="CAB4812588.1"/>
    <property type="molecule type" value="Genomic_DNA"/>
</dbReference>
<dbReference type="PROSITE" id="PS51257">
    <property type="entry name" value="PROKAR_LIPOPROTEIN"/>
    <property type="match status" value="1"/>
</dbReference>
<proteinExistence type="predicted"/>